<evidence type="ECO:0000313" key="1">
    <source>
        <dbReference type="EnsemblPlants" id="OPUNC01G31910.2"/>
    </source>
</evidence>
<evidence type="ECO:0000313" key="2">
    <source>
        <dbReference type="Proteomes" id="UP000026962"/>
    </source>
</evidence>
<dbReference type="Gramene" id="OPUNC01G31910.2">
    <property type="protein sequence ID" value="OPUNC01G31910.2"/>
    <property type="gene ID" value="OPUNC01G31910"/>
</dbReference>
<reference evidence="1" key="1">
    <citation type="submission" date="2015-04" db="UniProtKB">
        <authorList>
            <consortium name="EnsemblPlants"/>
        </authorList>
    </citation>
    <scope>IDENTIFICATION</scope>
</reference>
<name>A0A0E0JPF5_ORYPU</name>
<dbReference type="Proteomes" id="UP000026962">
    <property type="component" value="Chromosome 1"/>
</dbReference>
<organism evidence="1">
    <name type="scientific">Oryza punctata</name>
    <name type="common">Red rice</name>
    <dbReference type="NCBI Taxonomy" id="4537"/>
    <lineage>
        <taxon>Eukaryota</taxon>
        <taxon>Viridiplantae</taxon>
        <taxon>Streptophyta</taxon>
        <taxon>Embryophyta</taxon>
        <taxon>Tracheophyta</taxon>
        <taxon>Spermatophyta</taxon>
        <taxon>Magnoliopsida</taxon>
        <taxon>Liliopsida</taxon>
        <taxon>Poales</taxon>
        <taxon>Poaceae</taxon>
        <taxon>BOP clade</taxon>
        <taxon>Oryzoideae</taxon>
        <taxon>Oryzeae</taxon>
        <taxon>Oryzinae</taxon>
        <taxon>Oryza</taxon>
    </lineage>
</organism>
<reference evidence="1" key="2">
    <citation type="submission" date="2018-05" db="EMBL/GenBank/DDBJ databases">
        <title>OpunRS2 (Oryza punctata Reference Sequence Version 2).</title>
        <authorList>
            <person name="Zhang J."/>
            <person name="Kudrna D."/>
            <person name="Lee S."/>
            <person name="Talag J."/>
            <person name="Welchert J."/>
            <person name="Wing R.A."/>
        </authorList>
    </citation>
    <scope>NUCLEOTIDE SEQUENCE [LARGE SCALE GENOMIC DNA]</scope>
</reference>
<accession>A0A0E0JPF5</accession>
<dbReference type="HOGENOM" id="CLU_2516541_0_0_1"/>
<dbReference type="AlphaFoldDB" id="A0A0E0JPF5"/>
<proteinExistence type="predicted"/>
<protein>
    <submittedName>
        <fullName evidence="1">Uncharacterized protein</fullName>
    </submittedName>
</protein>
<sequence length="85" mass="9674">MGRLANSATFFLDQQLGSSHLSHLGPDMIHSHRAVILDLHPILYVKCKLTCVNGETVNGQHDLLCHWIAWDCITWLNLQCPLHFK</sequence>
<keyword evidence="2" id="KW-1185">Reference proteome</keyword>
<dbReference type="EnsemblPlants" id="OPUNC01G31910.2">
    <property type="protein sequence ID" value="OPUNC01G31910.2"/>
    <property type="gene ID" value="OPUNC01G31910"/>
</dbReference>